<comment type="caution">
    <text evidence="2">The sequence shown here is derived from an EMBL/GenBank/DDBJ whole genome shotgun (WGS) entry which is preliminary data.</text>
</comment>
<accession>A0AAV4QH83</accession>
<feature type="region of interest" description="Disordered" evidence="1">
    <location>
        <begin position="23"/>
        <end position="49"/>
    </location>
</feature>
<name>A0AAV4QH83_CAEEX</name>
<protein>
    <submittedName>
        <fullName evidence="2">Uncharacterized protein</fullName>
    </submittedName>
</protein>
<proteinExistence type="predicted"/>
<dbReference type="EMBL" id="BPLR01006378">
    <property type="protein sequence ID" value="GIY09428.1"/>
    <property type="molecule type" value="Genomic_DNA"/>
</dbReference>
<keyword evidence="3" id="KW-1185">Reference proteome</keyword>
<organism evidence="2 3">
    <name type="scientific">Caerostris extrusa</name>
    <name type="common">Bark spider</name>
    <name type="synonym">Caerostris bankana</name>
    <dbReference type="NCBI Taxonomy" id="172846"/>
    <lineage>
        <taxon>Eukaryota</taxon>
        <taxon>Metazoa</taxon>
        <taxon>Ecdysozoa</taxon>
        <taxon>Arthropoda</taxon>
        <taxon>Chelicerata</taxon>
        <taxon>Arachnida</taxon>
        <taxon>Araneae</taxon>
        <taxon>Araneomorphae</taxon>
        <taxon>Entelegynae</taxon>
        <taxon>Araneoidea</taxon>
        <taxon>Araneidae</taxon>
        <taxon>Caerostris</taxon>
    </lineage>
</organism>
<evidence type="ECO:0000313" key="3">
    <source>
        <dbReference type="Proteomes" id="UP001054945"/>
    </source>
</evidence>
<feature type="compositionally biased region" description="Basic residues" evidence="1">
    <location>
        <begin position="36"/>
        <end position="49"/>
    </location>
</feature>
<sequence>MSLSGTILKICGSLPNSRLETHHLSDEDEHEFISPSKRHAARRQRNTNVSKRPKLKITMKIEINKQVFIKCASNVFPLPRNVSTTCLKEN</sequence>
<gene>
    <name evidence="2" type="ORF">CEXT_104481</name>
</gene>
<evidence type="ECO:0000313" key="2">
    <source>
        <dbReference type="EMBL" id="GIY09428.1"/>
    </source>
</evidence>
<dbReference type="AlphaFoldDB" id="A0AAV4QH83"/>
<dbReference type="Proteomes" id="UP001054945">
    <property type="component" value="Unassembled WGS sequence"/>
</dbReference>
<reference evidence="2 3" key="1">
    <citation type="submission" date="2021-06" db="EMBL/GenBank/DDBJ databases">
        <title>Caerostris extrusa draft genome.</title>
        <authorList>
            <person name="Kono N."/>
            <person name="Arakawa K."/>
        </authorList>
    </citation>
    <scope>NUCLEOTIDE SEQUENCE [LARGE SCALE GENOMIC DNA]</scope>
</reference>
<evidence type="ECO:0000256" key="1">
    <source>
        <dbReference type="SAM" id="MobiDB-lite"/>
    </source>
</evidence>